<dbReference type="GO" id="GO:0015221">
    <property type="term" value="F:lipopolysaccharide transmembrane transporter activity"/>
    <property type="evidence" value="ECO:0007669"/>
    <property type="project" value="InterPro"/>
</dbReference>
<reference evidence="7" key="1">
    <citation type="submission" date="2005-10" db="EMBL/GenBank/DDBJ databases">
        <title>Complete sequence of Pelobacter carbinolicus DSM 2380.</title>
        <authorList>
            <person name="Copeland A."/>
            <person name="Lucas S."/>
            <person name="Lapidus A."/>
            <person name="Barry K."/>
            <person name="Detter J.C."/>
            <person name="Glavina T."/>
            <person name="Hammon N."/>
            <person name="Israni S."/>
            <person name="Pitluck S."/>
            <person name="Chertkov O."/>
            <person name="Schmutz J."/>
            <person name="Larimer F."/>
            <person name="Land M."/>
            <person name="Kyrpides N."/>
            <person name="Ivanova N."/>
            <person name="Richardson P."/>
        </authorList>
    </citation>
    <scope>NUCLEOTIDE SEQUENCE [LARGE SCALE GENOMIC DNA]</scope>
    <source>
        <strain evidence="7">DSM 2380 / NBRC 103641 / GraBd1</strain>
    </source>
</reference>
<dbReference type="InterPro" id="IPR052363">
    <property type="entry name" value="LPS_export_LptC"/>
</dbReference>
<dbReference type="GO" id="GO:0005886">
    <property type="term" value="C:plasma membrane"/>
    <property type="evidence" value="ECO:0007669"/>
    <property type="project" value="InterPro"/>
</dbReference>
<reference evidence="6 7" key="2">
    <citation type="journal article" date="2012" name="BMC Genomics">
        <title>The genome of Pelobacter carbinolicus reveals surprising metabolic capabilities and physiological features.</title>
        <authorList>
            <person name="Aklujkar M."/>
            <person name="Haveman S.A."/>
            <person name="Didonato R.Jr."/>
            <person name="Chertkov O."/>
            <person name="Han C.S."/>
            <person name="Land M.L."/>
            <person name="Brown P."/>
            <person name="Lovley D.R."/>
        </authorList>
    </citation>
    <scope>NUCLEOTIDE SEQUENCE [LARGE SCALE GENOMIC DNA]</scope>
    <source>
        <strain evidence="7">DSM 2380 / NBRC 103641 / GraBd1</strain>
    </source>
</reference>
<evidence type="ECO:0000256" key="4">
    <source>
        <dbReference type="ARBA" id="ARBA00022989"/>
    </source>
</evidence>
<evidence type="ECO:0000313" key="7">
    <source>
        <dbReference type="Proteomes" id="UP000002534"/>
    </source>
</evidence>
<keyword evidence="3" id="KW-0812">Transmembrane</keyword>
<dbReference type="GO" id="GO:0017089">
    <property type="term" value="F:glycolipid transfer activity"/>
    <property type="evidence" value="ECO:0007669"/>
    <property type="project" value="TreeGrafter"/>
</dbReference>
<dbReference type="InterPro" id="IPR026265">
    <property type="entry name" value="LptC"/>
</dbReference>
<gene>
    <name evidence="6" type="primary">lptC</name>
    <name evidence="6" type="ordered locus">Pcar_1941</name>
</gene>
<dbReference type="PANTHER" id="PTHR37481:SF1">
    <property type="entry name" value="LIPOPOLYSACCHARIDE EXPORT SYSTEM PROTEIN LPTC"/>
    <property type="match status" value="1"/>
</dbReference>
<dbReference type="EMBL" id="CP000142">
    <property type="protein sequence ID" value="ABA89182.1"/>
    <property type="molecule type" value="Genomic_DNA"/>
</dbReference>
<dbReference type="PANTHER" id="PTHR37481">
    <property type="entry name" value="LIPOPOLYSACCHARIDE EXPORT SYSTEM PROTEIN LPTC"/>
    <property type="match status" value="1"/>
</dbReference>
<keyword evidence="2" id="KW-0997">Cell inner membrane</keyword>
<dbReference type="KEGG" id="pca:Pcar_1941"/>
<accession>Q3A375</accession>
<evidence type="ECO:0000256" key="5">
    <source>
        <dbReference type="ARBA" id="ARBA00023136"/>
    </source>
</evidence>
<keyword evidence="1" id="KW-1003">Cell membrane</keyword>
<dbReference type="STRING" id="338963.Pcar_1941"/>
<keyword evidence="7" id="KW-1185">Reference proteome</keyword>
<sequence>MWTHRPEPVSEPPVDSLPANTDLALQDIQYTETSDGLRRWMLTAKSAAYDDQQSKSTVQDMRVEFFDKQGRVQMTLTSREGVWFSETGEIEARGNVVVKTTEGYTVYTERLRYRSRADEVSTDLPVRVESVNMRLSARGMHYRVKERLLTLDSQVKASLPAGIGN</sequence>
<dbReference type="GO" id="GO:0030288">
    <property type="term" value="C:outer membrane-bounded periplasmic space"/>
    <property type="evidence" value="ECO:0007669"/>
    <property type="project" value="TreeGrafter"/>
</dbReference>
<keyword evidence="5" id="KW-0472">Membrane</keyword>
<keyword evidence="4" id="KW-1133">Transmembrane helix</keyword>
<organism evidence="6 7">
    <name type="scientific">Syntrophotalea carbinolica (strain DSM 2380 / NBRC 103641 / GraBd1)</name>
    <name type="common">Pelobacter carbinolicus</name>
    <dbReference type="NCBI Taxonomy" id="338963"/>
    <lineage>
        <taxon>Bacteria</taxon>
        <taxon>Pseudomonadati</taxon>
        <taxon>Thermodesulfobacteriota</taxon>
        <taxon>Desulfuromonadia</taxon>
        <taxon>Desulfuromonadales</taxon>
        <taxon>Syntrophotaleaceae</taxon>
        <taxon>Syntrophotalea</taxon>
    </lineage>
</organism>
<dbReference type="Proteomes" id="UP000002534">
    <property type="component" value="Chromosome"/>
</dbReference>
<dbReference type="HOGENOM" id="CLU_120412_0_0_7"/>
<evidence type="ECO:0000313" key="6">
    <source>
        <dbReference type="EMBL" id="ABA89182.1"/>
    </source>
</evidence>
<protein>
    <submittedName>
        <fullName evidence="6">Lipopolysaccharide ABC transporter, periplasmic protein LptC</fullName>
    </submittedName>
</protein>
<evidence type="ECO:0000256" key="3">
    <source>
        <dbReference type="ARBA" id="ARBA00022692"/>
    </source>
</evidence>
<dbReference type="Pfam" id="PF06835">
    <property type="entry name" value="LptC"/>
    <property type="match status" value="1"/>
</dbReference>
<name>Q3A375_SYNC1</name>
<evidence type="ECO:0000256" key="2">
    <source>
        <dbReference type="ARBA" id="ARBA00022519"/>
    </source>
</evidence>
<dbReference type="Gene3D" id="2.60.450.10">
    <property type="entry name" value="Lipopolysaccharide (LPS) transport protein A like domain"/>
    <property type="match status" value="1"/>
</dbReference>
<dbReference type="eggNOG" id="COG3117">
    <property type="taxonomic scope" value="Bacteria"/>
</dbReference>
<evidence type="ECO:0000256" key="1">
    <source>
        <dbReference type="ARBA" id="ARBA00022475"/>
    </source>
</evidence>
<proteinExistence type="predicted"/>
<dbReference type="InterPro" id="IPR010664">
    <property type="entry name" value="LipoPS_assembly_LptC-rel"/>
</dbReference>
<dbReference type="NCBIfam" id="TIGR04409">
    <property type="entry name" value="LptC_YrbK"/>
    <property type="match status" value="1"/>
</dbReference>
<dbReference type="AlphaFoldDB" id="Q3A375"/>